<sequence length="271" mass="29783">MHCSQNPPAEIRQRLSAIRTFLLDLDGTVYLGEQLFPWSLEFLARLQRLGKEFIFVTNNSSQNARYYVAKLARLGVAARPEQIFTSGEATIYYLRKHRFGQEICCIGTPALEEEFREAGFVLTPRQPAAVVLGFDLTLTYEKVRLACDLVRNGVPFIATHPDLNCPTPEGPIPDCGAMASLITAATGVTPKVIGKPNPEMVEALCAKFGLEPESVAMVGDRLYTDIAMGRQAGITTILVLSGETQPQDLAESPHQPDLIADHLGKIAKWLD</sequence>
<evidence type="ECO:0000313" key="6">
    <source>
        <dbReference type="Proteomes" id="UP000295008"/>
    </source>
</evidence>
<dbReference type="InterPro" id="IPR006357">
    <property type="entry name" value="HAD-SF_hydro_IIA"/>
</dbReference>
<dbReference type="SUPFAM" id="SSF56784">
    <property type="entry name" value="HAD-like"/>
    <property type="match status" value="1"/>
</dbReference>
<feature type="binding site" evidence="4">
    <location>
        <position position="220"/>
    </location>
    <ligand>
        <name>Mg(2+)</name>
        <dbReference type="ChEBI" id="CHEBI:18420"/>
    </ligand>
</feature>
<evidence type="ECO:0000256" key="1">
    <source>
        <dbReference type="PIRNR" id="PIRNR000915"/>
    </source>
</evidence>
<dbReference type="Pfam" id="PF13344">
    <property type="entry name" value="Hydrolase_6"/>
    <property type="match status" value="1"/>
</dbReference>
<dbReference type="EC" id="3.1.3.-" evidence="1"/>
<feature type="binding site" evidence="3">
    <location>
        <position position="195"/>
    </location>
    <ligand>
        <name>substrate</name>
    </ligand>
</feature>
<dbReference type="InterPro" id="IPR036412">
    <property type="entry name" value="HAD-like_sf"/>
</dbReference>
<feature type="active site" description="Nucleophile" evidence="2">
    <location>
        <position position="24"/>
    </location>
</feature>
<name>A0A4R1QQA9_HYDET</name>
<dbReference type="NCBIfam" id="TIGR01549">
    <property type="entry name" value="HAD-SF-IA-v1"/>
    <property type="match status" value="1"/>
</dbReference>
<dbReference type="RefSeq" id="WP_243663114.1">
    <property type="nucleotide sequence ID" value="NZ_SLUN01000055.1"/>
</dbReference>
<gene>
    <name evidence="5" type="ORF">EDC14_10558</name>
</gene>
<comment type="cofactor">
    <cofactor evidence="4">
        <name>Mg(2+)</name>
        <dbReference type="ChEBI" id="CHEBI:18420"/>
    </cofactor>
    <text evidence="4">Divalent metal ions. Mg(2+) is the most effective.</text>
</comment>
<dbReference type="PIRSF" id="PIRSF000915">
    <property type="entry name" value="PGP-type_phosphatase"/>
    <property type="match status" value="1"/>
</dbReference>
<dbReference type="Gene3D" id="3.40.50.1000">
    <property type="entry name" value="HAD superfamily/HAD-like"/>
    <property type="match status" value="2"/>
</dbReference>
<comment type="caution">
    <text evidence="5">The sequence shown here is derived from an EMBL/GenBank/DDBJ whole genome shotgun (WGS) entry which is preliminary data.</text>
</comment>
<evidence type="ECO:0000256" key="3">
    <source>
        <dbReference type="PIRSR" id="PIRSR000915-2"/>
    </source>
</evidence>
<evidence type="ECO:0000256" key="2">
    <source>
        <dbReference type="PIRSR" id="PIRSR000915-1"/>
    </source>
</evidence>
<keyword evidence="1 4" id="KW-0460">Magnesium</keyword>
<comment type="function">
    <text evidence="1">Catalyzes the dephosphorylation of 2-6 carbon acid sugars in vitro.</text>
</comment>
<dbReference type="PANTHER" id="PTHR19288">
    <property type="entry name" value="4-NITROPHENYLPHOSPHATASE-RELATED"/>
    <property type="match status" value="1"/>
</dbReference>
<accession>A0A4R1QQA9</accession>
<dbReference type="AlphaFoldDB" id="A0A4R1QQA9"/>
<dbReference type="InterPro" id="IPR023214">
    <property type="entry name" value="HAD_sf"/>
</dbReference>
<keyword evidence="6" id="KW-1185">Reference proteome</keyword>
<dbReference type="Pfam" id="PF13242">
    <property type="entry name" value="Hydrolase_like"/>
    <property type="match status" value="1"/>
</dbReference>
<dbReference type="InterPro" id="IPR006439">
    <property type="entry name" value="HAD-SF_hydro_IA"/>
</dbReference>
<dbReference type="NCBIfam" id="TIGR01460">
    <property type="entry name" value="HAD-SF-IIA"/>
    <property type="match status" value="1"/>
</dbReference>
<feature type="binding site" evidence="4">
    <location>
        <position position="24"/>
    </location>
    <ligand>
        <name>Mg(2+)</name>
        <dbReference type="ChEBI" id="CHEBI:18420"/>
    </ligand>
</feature>
<reference evidence="5 6" key="1">
    <citation type="submission" date="2019-03" db="EMBL/GenBank/DDBJ databases">
        <title>Genomic Encyclopedia of Type Strains, Phase IV (KMG-IV): sequencing the most valuable type-strain genomes for metagenomic binning, comparative biology and taxonomic classification.</title>
        <authorList>
            <person name="Goeker M."/>
        </authorList>
    </citation>
    <scope>NUCLEOTIDE SEQUENCE [LARGE SCALE GENOMIC DNA]</scope>
    <source>
        <strain evidence="5 6">LX-B</strain>
    </source>
</reference>
<dbReference type="GO" id="GO:0046872">
    <property type="term" value="F:metal ion binding"/>
    <property type="evidence" value="ECO:0007669"/>
    <property type="project" value="UniProtKB-KW"/>
</dbReference>
<organism evidence="5 6">
    <name type="scientific">Hydrogenispora ethanolica</name>
    <dbReference type="NCBI Taxonomy" id="1082276"/>
    <lineage>
        <taxon>Bacteria</taxon>
        <taxon>Bacillati</taxon>
        <taxon>Bacillota</taxon>
        <taxon>Hydrogenispora</taxon>
    </lineage>
</organism>
<feature type="active site" description="Proton donor" evidence="2">
    <location>
        <position position="26"/>
    </location>
</feature>
<dbReference type="Proteomes" id="UP000295008">
    <property type="component" value="Unassembled WGS sequence"/>
</dbReference>
<dbReference type="EMBL" id="SLUN01000055">
    <property type="protein sequence ID" value="TCL55577.1"/>
    <property type="molecule type" value="Genomic_DNA"/>
</dbReference>
<keyword evidence="1 4" id="KW-0479">Metal-binding</keyword>
<dbReference type="PANTHER" id="PTHR19288:SF46">
    <property type="entry name" value="HALOACID DEHALOGENASE-LIKE HYDROLASE DOMAIN-CONTAINING PROTEIN 2"/>
    <property type="match status" value="1"/>
</dbReference>
<dbReference type="GO" id="GO:0005737">
    <property type="term" value="C:cytoplasm"/>
    <property type="evidence" value="ECO:0007669"/>
    <property type="project" value="TreeGrafter"/>
</dbReference>
<dbReference type="GO" id="GO:0016791">
    <property type="term" value="F:phosphatase activity"/>
    <property type="evidence" value="ECO:0007669"/>
    <property type="project" value="TreeGrafter"/>
</dbReference>
<evidence type="ECO:0000256" key="4">
    <source>
        <dbReference type="PIRSR" id="PIRSR000915-3"/>
    </source>
</evidence>
<protein>
    <recommendedName>
        <fullName evidence="1">Acid sugar phosphatase</fullName>
        <ecNumber evidence="1">3.1.3.-</ecNumber>
    </recommendedName>
</protein>
<comment type="similarity">
    <text evidence="1">Belongs to the HAD-like hydrolase superfamily. NagD family.</text>
</comment>
<feature type="binding site" evidence="4">
    <location>
        <position position="26"/>
    </location>
    <ligand>
        <name>Mg(2+)</name>
        <dbReference type="ChEBI" id="CHEBI:18420"/>
    </ligand>
</feature>
<evidence type="ECO:0000313" key="5">
    <source>
        <dbReference type="EMBL" id="TCL55577.1"/>
    </source>
</evidence>
<proteinExistence type="inferred from homology"/>